<organism evidence="2 3">
    <name type="scientific">Ceratodon purpureus</name>
    <name type="common">Fire moss</name>
    <name type="synonym">Dicranum purpureum</name>
    <dbReference type="NCBI Taxonomy" id="3225"/>
    <lineage>
        <taxon>Eukaryota</taxon>
        <taxon>Viridiplantae</taxon>
        <taxon>Streptophyta</taxon>
        <taxon>Embryophyta</taxon>
        <taxon>Bryophyta</taxon>
        <taxon>Bryophytina</taxon>
        <taxon>Bryopsida</taxon>
        <taxon>Dicranidae</taxon>
        <taxon>Pseudoditrichales</taxon>
        <taxon>Ditrichaceae</taxon>
        <taxon>Ceratodon</taxon>
    </lineage>
</organism>
<dbReference type="Proteomes" id="UP000822688">
    <property type="component" value="Chromosome 3"/>
</dbReference>
<dbReference type="AlphaFoldDB" id="A0A8T0IM84"/>
<feature type="signal peptide" evidence="1">
    <location>
        <begin position="1"/>
        <end position="17"/>
    </location>
</feature>
<evidence type="ECO:0000313" key="2">
    <source>
        <dbReference type="EMBL" id="KAG0583936.1"/>
    </source>
</evidence>
<accession>A0A8T0IM84</accession>
<name>A0A8T0IM84_CERPU</name>
<reference evidence="2" key="1">
    <citation type="submission" date="2020-06" db="EMBL/GenBank/DDBJ databases">
        <title>WGS assembly of Ceratodon purpureus strain R40.</title>
        <authorList>
            <person name="Carey S.B."/>
            <person name="Jenkins J."/>
            <person name="Shu S."/>
            <person name="Lovell J.T."/>
            <person name="Sreedasyam A."/>
            <person name="Maumus F."/>
            <person name="Tiley G.P."/>
            <person name="Fernandez-Pozo N."/>
            <person name="Barry K."/>
            <person name="Chen C."/>
            <person name="Wang M."/>
            <person name="Lipzen A."/>
            <person name="Daum C."/>
            <person name="Saski C.A."/>
            <person name="Payton A.C."/>
            <person name="Mcbreen J.C."/>
            <person name="Conrad R.E."/>
            <person name="Kollar L.M."/>
            <person name="Olsson S."/>
            <person name="Huttunen S."/>
            <person name="Landis J.B."/>
            <person name="Wickett N.J."/>
            <person name="Johnson M.G."/>
            <person name="Rensing S.A."/>
            <person name="Grimwood J."/>
            <person name="Schmutz J."/>
            <person name="Mcdaniel S.F."/>
        </authorList>
    </citation>
    <scope>NUCLEOTIDE SEQUENCE</scope>
    <source>
        <strain evidence="2">R40</strain>
    </source>
</reference>
<evidence type="ECO:0000313" key="3">
    <source>
        <dbReference type="Proteomes" id="UP000822688"/>
    </source>
</evidence>
<comment type="caution">
    <text evidence="2">The sequence shown here is derived from an EMBL/GenBank/DDBJ whole genome shotgun (WGS) entry which is preliminary data.</text>
</comment>
<dbReference type="EMBL" id="CM026423">
    <property type="protein sequence ID" value="KAG0583936.1"/>
    <property type="molecule type" value="Genomic_DNA"/>
</dbReference>
<keyword evidence="1" id="KW-0732">Signal</keyword>
<feature type="chain" id="PRO_5035794324" evidence="1">
    <location>
        <begin position="18"/>
        <end position="60"/>
    </location>
</feature>
<gene>
    <name evidence="2" type="ORF">KC19_3G173000</name>
</gene>
<protein>
    <submittedName>
        <fullName evidence="2">Uncharacterized protein</fullName>
    </submittedName>
</protein>
<proteinExistence type="predicted"/>
<evidence type="ECO:0000256" key="1">
    <source>
        <dbReference type="SAM" id="SignalP"/>
    </source>
</evidence>
<keyword evidence="3" id="KW-1185">Reference proteome</keyword>
<sequence length="60" mass="6598">MCVSSLIIILLLRHLESEHGSRINAISSSQVIESCVSGCPLCLLYIRVLIKSCFVLLLIP</sequence>